<sequence>MYITANMFLYLITFSCCITGEPCTDLYRKQTEHPDMAFPATALILEFEFKFLKLQHI</sequence>
<evidence type="ECO:0000313" key="3">
    <source>
        <dbReference type="Proteomes" id="UP000694547"/>
    </source>
</evidence>
<organism evidence="2 3">
    <name type="scientific">Peromyscus maniculatus bairdii</name>
    <name type="common">Prairie deer mouse</name>
    <dbReference type="NCBI Taxonomy" id="230844"/>
    <lineage>
        <taxon>Eukaryota</taxon>
        <taxon>Metazoa</taxon>
        <taxon>Chordata</taxon>
        <taxon>Craniata</taxon>
        <taxon>Vertebrata</taxon>
        <taxon>Euteleostomi</taxon>
        <taxon>Mammalia</taxon>
        <taxon>Eutheria</taxon>
        <taxon>Euarchontoglires</taxon>
        <taxon>Glires</taxon>
        <taxon>Rodentia</taxon>
        <taxon>Myomorpha</taxon>
        <taxon>Muroidea</taxon>
        <taxon>Cricetidae</taxon>
        <taxon>Neotominae</taxon>
        <taxon>Peromyscus</taxon>
    </lineage>
</organism>
<dbReference type="Proteomes" id="UP000694547">
    <property type="component" value="Chromosome 18"/>
</dbReference>
<feature type="chain" id="PRO_5034854838" evidence="1">
    <location>
        <begin position="20"/>
        <end position="57"/>
    </location>
</feature>
<protein>
    <submittedName>
        <fullName evidence="2">Uncharacterized protein</fullName>
    </submittedName>
</protein>
<dbReference type="AlphaFoldDB" id="A0A8C8UJ42"/>
<feature type="signal peptide" evidence="1">
    <location>
        <begin position="1"/>
        <end position="19"/>
    </location>
</feature>
<keyword evidence="3" id="KW-1185">Reference proteome</keyword>
<name>A0A8C8UJ42_PERMB</name>
<reference evidence="2" key="3">
    <citation type="submission" date="2025-09" db="UniProtKB">
        <authorList>
            <consortium name="Ensembl"/>
        </authorList>
    </citation>
    <scope>IDENTIFICATION</scope>
</reference>
<evidence type="ECO:0000313" key="2">
    <source>
        <dbReference type="Ensembl" id="ENSPEMP00000030086.1"/>
    </source>
</evidence>
<reference evidence="2 3" key="1">
    <citation type="submission" date="2018-10" db="EMBL/GenBank/DDBJ databases">
        <title>Improved assembly of the deer mouse Peromyscus maniculatus genome.</title>
        <authorList>
            <person name="Lassance J.-M."/>
            <person name="Hoekstra H.E."/>
        </authorList>
    </citation>
    <scope>NUCLEOTIDE SEQUENCE [LARGE SCALE GENOMIC DNA]</scope>
</reference>
<proteinExistence type="predicted"/>
<evidence type="ECO:0000256" key="1">
    <source>
        <dbReference type="SAM" id="SignalP"/>
    </source>
</evidence>
<dbReference type="Ensembl" id="ENSPEMT00000042016.1">
    <property type="protein sequence ID" value="ENSPEMP00000030086.1"/>
    <property type="gene ID" value="ENSPEMG00000025459.1"/>
</dbReference>
<keyword evidence="1" id="KW-0732">Signal</keyword>
<reference evidence="2" key="2">
    <citation type="submission" date="2025-08" db="UniProtKB">
        <authorList>
            <consortium name="Ensembl"/>
        </authorList>
    </citation>
    <scope>IDENTIFICATION</scope>
</reference>
<accession>A0A8C8UJ42</accession>